<evidence type="ECO:0000256" key="3">
    <source>
        <dbReference type="ARBA" id="ARBA00023082"/>
    </source>
</evidence>
<evidence type="ECO:0000259" key="7">
    <source>
        <dbReference type="Pfam" id="PF04542"/>
    </source>
</evidence>
<protein>
    <submittedName>
        <fullName evidence="9">RNA polymerase sigma factor</fullName>
    </submittedName>
</protein>
<keyword evidence="2" id="KW-0805">Transcription regulation</keyword>
<dbReference type="InterPro" id="IPR007627">
    <property type="entry name" value="RNA_pol_sigma70_r2"/>
</dbReference>
<dbReference type="SUPFAM" id="SSF88659">
    <property type="entry name" value="Sigma3 and sigma4 domains of RNA polymerase sigma factors"/>
    <property type="match status" value="1"/>
</dbReference>
<dbReference type="InterPro" id="IPR036388">
    <property type="entry name" value="WH-like_DNA-bd_sf"/>
</dbReference>
<reference evidence="9 10" key="1">
    <citation type="submission" date="2022-06" db="EMBL/GenBank/DDBJ databases">
        <title>Paraconexibacter antarcticus.</title>
        <authorList>
            <person name="Kim C.S."/>
        </authorList>
    </citation>
    <scope>NUCLEOTIDE SEQUENCE [LARGE SCALE GENOMIC DNA]</scope>
    <source>
        <strain evidence="9 10">02-257</strain>
    </source>
</reference>
<dbReference type="InterPro" id="IPR039425">
    <property type="entry name" value="RNA_pol_sigma-70-like"/>
</dbReference>
<dbReference type="Proteomes" id="UP001056035">
    <property type="component" value="Chromosome"/>
</dbReference>
<evidence type="ECO:0000256" key="2">
    <source>
        <dbReference type="ARBA" id="ARBA00023015"/>
    </source>
</evidence>
<dbReference type="RefSeq" id="WP_254570620.1">
    <property type="nucleotide sequence ID" value="NZ_CP098502.1"/>
</dbReference>
<dbReference type="InterPro" id="IPR013325">
    <property type="entry name" value="RNA_pol_sigma_r2"/>
</dbReference>
<evidence type="ECO:0000256" key="1">
    <source>
        <dbReference type="ARBA" id="ARBA00010641"/>
    </source>
</evidence>
<gene>
    <name evidence="9" type="ORF">NBH00_21465</name>
</gene>
<feature type="domain" description="RNA polymerase sigma factor 70 region 4 type 2" evidence="8">
    <location>
        <begin position="114"/>
        <end position="163"/>
    </location>
</feature>
<dbReference type="Gene3D" id="1.10.10.10">
    <property type="entry name" value="Winged helix-like DNA-binding domain superfamily/Winged helix DNA-binding domain"/>
    <property type="match status" value="1"/>
</dbReference>
<dbReference type="InterPro" id="IPR013249">
    <property type="entry name" value="RNA_pol_sigma70_r4_t2"/>
</dbReference>
<organism evidence="9 10">
    <name type="scientific">Paraconexibacter antarcticus</name>
    <dbReference type="NCBI Taxonomy" id="2949664"/>
    <lineage>
        <taxon>Bacteria</taxon>
        <taxon>Bacillati</taxon>
        <taxon>Actinomycetota</taxon>
        <taxon>Thermoleophilia</taxon>
        <taxon>Solirubrobacterales</taxon>
        <taxon>Paraconexibacteraceae</taxon>
        <taxon>Paraconexibacter</taxon>
    </lineage>
</organism>
<dbReference type="Pfam" id="PF04542">
    <property type="entry name" value="Sigma70_r2"/>
    <property type="match status" value="1"/>
</dbReference>
<dbReference type="Pfam" id="PF08281">
    <property type="entry name" value="Sigma70_r4_2"/>
    <property type="match status" value="1"/>
</dbReference>
<accession>A0ABY5DT92</accession>
<dbReference type="PANTHER" id="PTHR43133">
    <property type="entry name" value="RNA POLYMERASE ECF-TYPE SIGMA FACTO"/>
    <property type="match status" value="1"/>
</dbReference>
<dbReference type="SUPFAM" id="SSF88946">
    <property type="entry name" value="Sigma2 domain of RNA polymerase sigma factors"/>
    <property type="match status" value="1"/>
</dbReference>
<evidence type="ECO:0000313" key="9">
    <source>
        <dbReference type="EMBL" id="UTI63900.1"/>
    </source>
</evidence>
<dbReference type="InterPro" id="IPR013324">
    <property type="entry name" value="RNA_pol_sigma_r3/r4-like"/>
</dbReference>
<keyword evidence="10" id="KW-1185">Reference proteome</keyword>
<keyword evidence="5" id="KW-0804">Transcription</keyword>
<name>A0ABY5DT92_9ACTN</name>
<evidence type="ECO:0000256" key="5">
    <source>
        <dbReference type="ARBA" id="ARBA00023163"/>
    </source>
</evidence>
<dbReference type="Gene3D" id="1.10.1740.10">
    <property type="match status" value="1"/>
</dbReference>
<keyword evidence="4" id="KW-0238">DNA-binding</keyword>
<keyword evidence="3" id="KW-0731">Sigma factor</keyword>
<sequence>MQPRSEPPPAHGDEAALFHQHHRDLHRAIARRVNGSTQLVEDACQFAWMRLIDCQPDRDKIFGWLYVVALHEAYRLSGIERRDAHLDRLPSREGDWITLMTDPRTIDLVLDAREALRALAALPERQRRDFALHVGGRSYREIAAATRRTYTNVDKTLDRARAQVKLERLCATQTTRGPERPPNPLRHAMRNSATT</sequence>
<dbReference type="EMBL" id="CP098502">
    <property type="protein sequence ID" value="UTI63900.1"/>
    <property type="molecule type" value="Genomic_DNA"/>
</dbReference>
<proteinExistence type="inferred from homology"/>
<dbReference type="PANTHER" id="PTHR43133:SF8">
    <property type="entry name" value="RNA POLYMERASE SIGMA FACTOR HI_1459-RELATED"/>
    <property type="match status" value="1"/>
</dbReference>
<evidence type="ECO:0000313" key="10">
    <source>
        <dbReference type="Proteomes" id="UP001056035"/>
    </source>
</evidence>
<comment type="similarity">
    <text evidence="1">Belongs to the sigma-70 factor family. ECF subfamily.</text>
</comment>
<evidence type="ECO:0000256" key="4">
    <source>
        <dbReference type="ARBA" id="ARBA00023125"/>
    </source>
</evidence>
<feature type="region of interest" description="Disordered" evidence="6">
    <location>
        <begin position="171"/>
        <end position="195"/>
    </location>
</feature>
<evidence type="ECO:0000256" key="6">
    <source>
        <dbReference type="SAM" id="MobiDB-lite"/>
    </source>
</evidence>
<evidence type="ECO:0000259" key="8">
    <source>
        <dbReference type="Pfam" id="PF08281"/>
    </source>
</evidence>
<feature type="domain" description="RNA polymerase sigma-70 region 2" evidence="7">
    <location>
        <begin position="20"/>
        <end position="75"/>
    </location>
</feature>